<sequence>MPSFVDRETPERLLHERYMLLNTPFRLFMHRIAGLIPVHWHEFFEIALVTSGTGTHRFNGRSLPLKRGSLFLLTPADFHELVNDDGCVVHLYNAIFVQEFIRAELLQWIYQAGEGIAVELEEDITLMLEREFERVWEESERPRQGSGWIVAGALERILVELMRRHEDGKGRDHAAHVPAIHPSISKAITYLSFRFHENLTLETVSRHVGLSANYFSERFRKETGVTFQRFLQEQRLKFAFSLLSMSQLPITEVCYASGFGNLSHFERAFKHKYGRTPRQIRSSGA</sequence>
<dbReference type="AlphaFoldDB" id="A0A4S4BS15"/>
<keyword evidence="1" id="KW-0805">Transcription regulation</keyword>
<protein>
    <submittedName>
        <fullName evidence="5">AraC family transcriptional regulator</fullName>
    </submittedName>
</protein>
<evidence type="ECO:0000259" key="4">
    <source>
        <dbReference type="PROSITE" id="PS01124"/>
    </source>
</evidence>
<dbReference type="SUPFAM" id="SSF51215">
    <property type="entry name" value="Regulatory protein AraC"/>
    <property type="match status" value="1"/>
</dbReference>
<comment type="caution">
    <text evidence="5">The sequence shown here is derived from an EMBL/GenBank/DDBJ whole genome shotgun (WGS) entry which is preliminary data.</text>
</comment>
<evidence type="ECO:0000313" key="6">
    <source>
        <dbReference type="Proteomes" id="UP000310636"/>
    </source>
</evidence>
<name>A0A4S4BS15_9BACL</name>
<dbReference type="Pfam" id="PF12833">
    <property type="entry name" value="HTH_18"/>
    <property type="match status" value="1"/>
</dbReference>
<keyword evidence="3" id="KW-0804">Transcription</keyword>
<dbReference type="InterPro" id="IPR037923">
    <property type="entry name" value="HTH-like"/>
</dbReference>
<dbReference type="InterPro" id="IPR014710">
    <property type="entry name" value="RmlC-like_jellyroll"/>
</dbReference>
<dbReference type="SUPFAM" id="SSF46689">
    <property type="entry name" value="Homeodomain-like"/>
    <property type="match status" value="2"/>
</dbReference>
<evidence type="ECO:0000313" key="5">
    <source>
        <dbReference type="EMBL" id="THF77816.1"/>
    </source>
</evidence>
<dbReference type="InterPro" id="IPR003313">
    <property type="entry name" value="AraC-bd"/>
</dbReference>
<dbReference type="Pfam" id="PF02311">
    <property type="entry name" value="AraC_binding"/>
    <property type="match status" value="1"/>
</dbReference>
<feature type="domain" description="HTH araC/xylS-type" evidence="4">
    <location>
        <begin position="185"/>
        <end position="283"/>
    </location>
</feature>
<dbReference type="Gene3D" id="2.60.120.10">
    <property type="entry name" value="Jelly Rolls"/>
    <property type="match status" value="1"/>
</dbReference>
<dbReference type="RefSeq" id="WP_136370790.1">
    <property type="nucleotide sequence ID" value="NZ_SSOB01000018.1"/>
</dbReference>
<dbReference type="InterPro" id="IPR020449">
    <property type="entry name" value="Tscrpt_reg_AraC-type_HTH"/>
</dbReference>
<accession>A0A4S4BS15</accession>
<dbReference type="Gene3D" id="1.10.10.60">
    <property type="entry name" value="Homeodomain-like"/>
    <property type="match status" value="2"/>
</dbReference>
<dbReference type="GO" id="GO:0043565">
    <property type="term" value="F:sequence-specific DNA binding"/>
    <property type="evidence" value="ECO:0007669"/>
    <property type="project" value="InterPro"/>
</dbReference>
<dbReference type="EMBL" id="SSOB01000018">
    <property type="protein sequence ID" value="THF77816.1"/>
    <property type="molecule type" value="Genomic_DNA"/>
</dbReference>
<keyword evidence="2" id="KW-0238">DNA-binding</keyword>
<dbReference type="PROSITE" id="PS01124">
    <property type="entry name" value="HTH_ARAC_FAMILY_2"/>
    <property type="match status" value="1"/>
</dbReference>
<dbReference type="PANTHER" id="PTHR43280:SF2">
    <property type="entry name" value="HTH-TYPE TRANSCRIPTIONAL REGULATOR EXSA"/>
    <property type="match status" value="1"/>
</dbReference>
<keyword evidence="6" id="KW-1185">Reference proteome</keyword>
<dbReference type="PANTHER" id="PTHR43280">
    <property type="entry name" value="ARAC-FAMILY TRANSCRIPTIONAL REGULATOR"/>
    <property type="match status" value="1"/>
</dbReference>
<dbReference type="OrthoDB" id="241790at2"/>
<evidence type="ECO:0000256" key="3">
    <source>
        <dbReference type="ARBA" id="ARBA00023163"/>
    </source>
</evidence>
<dbReference type="InterPro" id="IPR018060">
    <property type="entry name" value="HTH_AraC"/>
</dbReference>
<reference evidence="5 6" key="1">
    <citation type="submission" date="2019-04" db="EMBL/GenBank/DDBJ databases">
        <title>Cohnella sp. nov. isolated from preserved vegetables.</title>
        <authorList>
            <person name="Lin S.-Y."/>
            <person name="Hung M.-H."/>
            <person name="Young C.-C."/>
        </authorList>
    </citation>
    <scope>NUCLEOTIDE SEQUENCE [LARGE SCALE GENOMIC DNA]</scope>
    <source>
        <strain evidence="5 6">CC-MHH1044</strain>
    </source>
</reference>
<evidence type="ECO:0000256" key="2">
    <source>
        <dbReference type="ARBA" id="ARBA00023125"/>
    </source>
</evidence>
<gene>
    <name evidence="5" type="ORF">E6C55_15890</name>
</gene>
<proteinExistence type="predicted"/>
<dbReference type="InterPro" id="IPR009057">
    <property type="entry name" value="Homeodomain-like_sf"/>
</dbReference>
<dbReference type="GO" id="GO:0003700">
    <property type="term" value="F:DNA-binding transcription factor activity"/>
    <property type="evidence" value="ECO:0007669"/>
    <property type="project" value="InterPro"/>
</dbReference>
<organism evidence="5 6">
    <name type="scientific">Cohnella fermenti</name>
    <dbReference type="NCBI Taxonomy" id="2565925"/>
    <lineage>
        <taxon>Bacteria</taxon>
        <taxon>Bacillati</taxon>
        <taxon>Bacillota</taxon>
        <taxon>Bacilli</taxon>
        <taxon>Bacillales</taxon>
        <taxon>Paenibacillaceae</taxon>
        <taxon>Cohnella</taxon>
    </lineage>
</organism>
<dbReference type="PRINTS" id="PR00032">
    <property type="entry name" value="HTHARAC"/>
</dbReference>
<evidence type="ECO:0000256" key="1">
    <source>
        <dbReference type="ARBA" id="ARBA00023015"/>
    </source>
</evidence>
<dbReference type="Proteomes" id="UP000310636">
    <property type="component" value="Unassembled WGS sequence"/>
</dbReference>
<dbReference type="SMART" id="SM00342">
    <property type="entry name" value="HTH_ARAC"/>
    <property type="match status" value="1"/>
</dbReference>